<protein>
    <submittedName>
        <fullName evidence="2">Uncharacterized protein</fullName>
    </submittedName>
</protein>
<evidence type="ECO:0000313" key="2">
    <source>
        <dbReference type="EMBL" id="CAH1059250.1"/>
    </source>
</evidence>
<comment type="caution">
    <text evidence="2">The sequence shown here is derived from an EMBL/GenBank/DDBJ whole genome shotgun (WGS) entry which is preliminary data.</text>
</comment>
<feature type="transmembrane region" description="Helical" evidence="1">
    <location>
        <begin position="88"/>
        <end position="106"/>
    </location>
</feature>
<keyword evidence="1" id="KW-0812">Transmembrane</keyword>
<gene>
    <name evidence="2" type="ORF">PAECIP111894_05456</name>
</gene>
<evidence type="ECO:0000256" key="1">
    <source>
        <dbReference type="SAM" id="Phobius"/>
    </source>
</evidence>
<keyword evidence="1" id="KW-1133">Transmembrane helix</keyword>
<name>A0ABM9BJD6_9BACL</name>
<sequence>MSKLSKILKWFMETSTWMKAIIWLAASQIVYLIMLLVTIPAIQNKADGMKILDLKASGYSQEYVISFLETIGKEGRDLYLTQQIPLDLIYPSLLAITGALFIALFSKKINSRLGVIMFIPIVGAIFDYLENSMVAVMLLSFPHITKPMVVSSSIFTVSKTFFDSVYLVLLVILFGIFLYKIVRGKNKREDRSTISS</sequence>
<keyword evidence="3" id="KW-1185">Reference proteome</keyword>
<feature type="transmembrane region" description="Helical" evidence="1">
    <location>
        <begin position="21"/>
        <end position="42"/>
    </location>
</feature>
<organism evidence="2 3">
    <name type="scientific">Paenibacillus pseudetheri</name>
    <dbReference type="NCBI Taxonomy" id="2897682"/>
    <lineage>
        <taxon>Bacteria</taxon>
        <taxon>Bacillati</taxon>
        <taxon>Bacillota</taxon>
        <taxon>Bacilli</taxon>
        <taxon>Bacillales</taxon>
        <taxon>Paenibacillaceae</taxon>
        <taxon>Paenibacillus</taxon>
    </lineage>
</organism>
<evidence type="ECO:0000313" key="3">
    <source>
        <dbReference type="Proteomes" id="UP000838749"/>
    </source>
</evidence>
<accession>A0ABM9BJD6</accession>
<feature type="transmembrane region" description="Helical" evidence="1">
    <location>
        <begin position="161"/>
        <end position="182"/>
    </location>
</feature>
<proteinExistence type="predicted"/>
<dbReference type="Proteomes" id="UP000838749">
    <property type="component" value="Unassembled WGS sequence"/>
</dbReference>
<dbReference type="RefSeq" id="WP_234541144.1">
    <property type="nucleotide sequence ID" value="NZ_CAKMAB010000049.1"/>
</dbReference>
<feature type="transmembrane region" description="Helical" evidence="1">
    <location>
        <begin position="113"/>
        <end position="141"/>
    </location>
</feature>
<reference evidence="2" key="1">
    <citation type="submission" date="2021-12" db="EMBL/GenBank/DDBJ databases">
        <authorList>
            <person name="Criscuolo A."/>
        </authorList>
    </citation>
    <scope>NUCLEOTIDE SEQUENCE</scope>
    <source>
        <strain evidence="2">CIP111894</strain>
    </source>
</reference>
<dbReference type="EMBL" id="CAKMAB010000049">
    <property type="protein sequence ID" value="CAH1059250.1"/>
    <property type="molecule type" value="Genomic_DNA"/>
</dbReference>
<keyword evidence="1" id="KW-0472">Membrane</keyword>